<sequence>MEFVALDCLEGDIVSSSSIQSNNEGVDFPPEDVKFTHPHSTKKETKRFLHSSLLPHSHEEMSDLTVRGEKRSIPRLPKLSLILDEDDTLGLTCPSRSCIAHQIPRDCSARDQNKKKRHETDERSAGRSSDGLIICEDISLSTTIDAPLGNEFSTAISSPCAMERRYEEGISPKLFTGQDMKTRMRTAWATFAPVREATGQLADQQLRSHLFFQCFVTVETWADTDVRDVSRKRIVPNSLGAANIFPRGTEGVPPQPKIDMAGLKRRTKDAERNSANVCLFTMEYRPGRSFADSFTKCMQDAAMQTLPVRKNFAFRTAETRSKYNSVRVARIRMDLKSERV</sequence>
<evidence type="ECO:0000313" key="2">
    <source>
        <dbReference type="EMBL" id="KAK6736056.1"/>
    </source>
</evidence>
<dbReference type="EMBL" id="JAVFWL010000002">
    <property type="protein sequence ID" value="KAK6736056.1"/>
    <property type="molecule type" value="Genomic_DNA"/>
</dbReference>
<evidence type="ECO:0000256" key="1">
    <source>
        <dbReference type="SAM" id="MobiDB-lite"/>
    </source>
</evidence>
<feature type="compositionally biased region" description="Basic and acidic residues" evidence="1">
    <location>
        <begin position="107"/>
        <end position="125"/>
    </location>
</feature>
<accession>A0ABR1CC43</accession>
<organism evidence="2 3">
    <name type="scientific">Necator americanus</name>
    <name type="common">Human hookworm</name>
    <dbReference type="NCBI Taxonomy" id="51031"/>
    <lineage>
        <taxon>Eukaryota</taxon>
        <taxon>Metazoa</taxon>
        <taxon>Ecdysozoa</taxon>
        <taxon>Nematoda</taxon>
        <taxon>Chromadorea</taxon>
        <taxon>Rhabditida</taxon>
        <taxon>Rhabditina</taxon>
        <taxon>Rhabditomorpha</taxon>
        <taxon>Strongyloidea</taxon>
        <taxon>Ancylostomatidae</taxon>
        <taxon>Bunostominae</taxon>
        <taxon>Necator</taxon>
    </lineage>
</organism>
<comment type="caution">
    <text evidence="2">The sequence shown here is derived from an EMBL/GenBank/DDBJ whole genome shotgun (WGS) entry which is preliminary data.</text>
</comment>
<name>A0ABR1CC43_NECAM</name>
<dbReference type="Proteomes" id="UP001303046">
    <property type="component" value="Unassembled WGS sequence"/>
</dbReference>
<feature type="region of interest" description="Disordered" evidence="1">
    <location>
        <begin position="107"/>
        <end position="128"/>
    </location>
</feature>
<proteinExistence type="predicted"/>
<evidence type="ECO:0000313" key="3">
    <source>
        <dbReference type="Proteomes" id="UP001303046"/>
    </source>
</evidence>
<keyword evidence="3" id="KW-1185">Reference proteome</keyword>
<gene>
    <name evidence="2" type="primary">Necator_chrII.g6790</name>
    <name evidence="2" type="ORF">RB195_018997</name>
</gene>
<reference evidence="2 3" key="1">
    <citation type="submission" date="2023-08" db="EMBL/GenBank/DDBJ databases">
        <title>A Necator americanus chromosomal reference genome.</title>
        <authorList>
            <person name="Ilik V."/>
            <person name="Petrzelkova K.J."/>
            <person name="Pardy F."/>
            <person name="Fuh T."/>
            <person name="Niatou-Singa F.S."/>
            <person name="Gouil Q."/>
            <person name="Baker L."/>
            <person name="Ritchie M.E."/>
            <person name="Jex A.R."/>
            <person name="Gazzola D."/>
            <person name="Li H."/>
            <person name="Toshio Fujiwara R."/>
            <person name="Zhan B."/>
            <person name="Aroian R.V."/>
            <person name="Pafco B."/>
            <person name="Schwarz E.M."/>
        </authorList>
    </citation>
    <scope>NUCLEOTIDE SEQUENCE [LARGE SCALE GENOMIC DNA]</scope>
    <source>
        <strain evidence="2 3">Aroian</strain>
        <tissue evidence="2">Whole animal</tissue>
    </source>
</reference>
<protein>
    <submittedName>
        <fullName evidence="2">Uncharacterized protein</fullName>
    </submittedName>
</protein>